<dbReference type="RefSeq" id="WP_277445563.1">
    <property type="nucleotide sequence ID" value="NZ_JAKOAV010000059.1"/>
</dbReference>
<dbReference type="NCBIfam" id="TIGR02094">
    <property type="entry name" value="more_P_ylases"/>
    <property type="match status" value="1"/>
</dbReference>
<evidence type="ECO:0000256" key="1">
    <source>
        <dbReference type="ARBA" id="ARBA00006047"/>
    </source>
</evidence>
<feature type="modified residue" description="N6-(pyridoxal phosphate)lysine" evidence="2">
    <location>
        <position position="478"/>
    </location>
</feature>
<dbReference type="GO" id="GO:0008184">
    <property type="term" value="F:glycogen phosphorylase activity"/>
    <property type="evidence" value="ECO:0007669"/>
    <property type="project" value="InterPro"/>
</dbReference>
<comment type="caution">
    <text evidence="3">The sequence shown here is derived from an EMBL/GenBank/DDBJ whole genome shotgun (WGS) entry which is preliminary data.</text>
</comment>
<dbReference type="InterPro" id="IPR000811">
    <property type="entry name" value="Glyco_trans_35"/>
</dbReference>
<proteinExistence type="inferred from homology"/>
<protein>
    <submittedName>
        <fullName evidence="3">Alpha-glucan family phosphorylase</fullName>
    </submittedName>
</protein>
<dbReference type="GO" id="GO:0005975">
    <property type="term" value="P:carbohydrate metabolic process"/>
    <property type="evidence" value="ECO:0007669"/>
    <property type="project" value="InterPro"/>
</dbReference>
<evidence type="ECO:0000313" key="3">
    <source>
        <dbReference type="EMBL" id="MDF9410021.1"/>
    </source>
</evidence>
<dbReference type="Gene3D" id="3.40.50.2000">
    <property type="entry name" value="Glycogen Phosphorylase B"/>
    <property type="match status" value="3"/>
</dbReference>
<dbReference type="Proteomes" id="UP001154312">
    <property type="component" value="Unassembled WGS sequence"/>
</dbReference>
<evidence type="ECO:0000313" key="4">
    <source>
        <dbReference type="Proteomes" id="UP001154312"/>
    </source>
</evidence>
<gene>
    <name evidence="3" type="primary">glgP</name>
    <name evidence="3" type="ORF">L7E55_17020</name>
</gene>
<reference evidence="3" key="1">
    <citation type="submission" date="2022-02" db="EMBL/GenBank/DDBJ databases">
        <authorList>
            <person name="Leng L."/>
        </authorList>
    </citation>
    <scope>NUCLEOTIDE SEQUENCE</scope>
    <source>
        <strain evidence="3">JI</strain>
    </source>
</reference>
<sequence length="711" mass="80957">MMGTVAYFCSEFGINESLPFYAGGLGLLAGDHLKAANDLGLPLVGVSLLYRKGYFQQRITLDGIQEALYPKINPEDLPLAPVLNEPGEPVLVEVVLKNRVVKLMAWCAMVGTVPVYFLDADIKENQAEDRCLTAKLYPGEQTSRLEQEILLGVGGVRLLRKLGFQPAVWHLNEGHVAFQVLERIREYLLQGIPFLAALEAVRASTVFTTHTPVPAGHDTYYFELLDKYLGDFYRQLGVGREEILALGKVGNQFNLTRLALRTSSGINGVSKIHADVTKQLFQNWSPDILWQDISVDAITNGIHTTTWLAPEMKELFDKYLDKNWELKIANSALWEPVREINDQVLWNTHMRIKIRMLEHLKLPVHLSGFLVVGFARRFAAYKRATLLIHDLERLDRIVNHPERPVCIIFAGKAHPADGLGQELLRRIVEVARMDRFRERIFFIENYDIENAKQLVQGVDVWLNTPVKPMEASGTSGQKAAVNGVINCSILDGWWDEGYNGANGWAIPSVADADQAERDRVERESLYNLLENEIAPQYYRRNQESLPREWILMMKESICSLTPVFCTDRMVMEYQNKLYCPAADRGLKFTANNFEVARRVADYKQFIRNNWHYVQVETVELTDSLIQSQIRLGPIWHGDVMVEFIYTDALGEIWREKLELKGLLSPGVHIYMGRFRFGSGSSLKSEANIRVVPVSPDFANDFELELTTWGRR</sequence>
<dbReference type="PIRSF" id="PIRSF000460">
    <property type="entry name" value="Pprylas_GlgP"/>
    <property type="match status" value="1"/>
</dbReference>
<dbReference type="Pfam" id="PF00343">
    <property type="entry name" value="Phosphorylase"/>
    <property type="match status" value="1"/>
</dbReference>
<organism evidence="3 4">
    <name type="scientific">Pelotomaculum isophthalicicum JI</name>
    <dbReference type="NCBI Taxonomy" id="947010"/>
    <lineage>
        <taxon>Bacteria</taxon>
        <taxon>Bacillati</taxon>
        <taxon>Bacillota</taxon>
        <taxon>Clostridia</taxon>
        <taxon>Eubacteriales</taxon>
        <taxon>Desulfotomaculaceae</taxon>
        <taxon>Pelotomaculum</taxon>
    </lineage>
</organism>
<keyword evidence="4" id="KW-1185">Reference proteome</keyword>
<accession>A0A9X4H4S6</accession>
<dbReference type="AlphaFoldDB" id="A0A9X4H4S6"/>
<evidence type="ECO:0000256" key="2">
    <source>
        <dbReference type="PIRSR" id="PIRSR000460-1"/>
    </source>
</evidence>
<dbReference type="PANTHER" id="PTHR42655:SF1">
    <property type="entry name" value="GLYCOGEN PHOSPHORYLASE"/>
    <property type="match status" value="1"/>
</dbReference>
<dbReference type="InterPro" id="IPR052182">
    <property type="entry name" value="Glycogen/Maltodextrin_Phosph"/>
</dbReference>
<keyword evidence="2" id="KW-0663">Pyridoxal phosphate</keyword>
<dbReference type="EMBL" id="JAKOAV010000059">
    <property type="protein sequence ID" value="MDF9410021.1"/>
    <property type="molecule type" value="Genomic_DNA"/>
</dbReference>
<name>A0A9X4H4S6_9FIRM</name>
<dbReference type="PANTHER" id="PTHR42655">
    <property type="entry name" value="GLYCOGEN PHOSPHORYLASE"/>
    <property type="match status" value="1"/>
</dbReference>
<dbReference type="InterPro" id="IPR011834">
    <property type="entry name" value="Agluc_phsphrylas"/>
</dbReference>
<comment type="similarity">
    <text evidence="1">Belongs to the glycogen phosphorylase family.</text>
</comment>
<dbReference type="GO" id="GO:0030170">
    <property type="term" value="F:pyridoxal phosphate binding"/>
    <property type="evidence" value="ECO:0007669"/>
    <property type="project" value="InterPro"/>
</dbReference>
<dbReference type="SUPFAM" id="SSF53756">
    <property type="entry name" value="UDP-Glycosyltransferase/glycogen phosphorylase"/>
    <property type="match status" value="1"/>
</dbReference>